<gene>
    <name evidence="5" type="ORF">HMPREF1316_1970</name>
</gene>
<sequence>MDITTVAKLAGVSRATVSRYLNNGYVSAEKRRAIARVIKETGYTPSRQAKQLRTGKSNLVGVVIPKINSASISRIVAGITAVLNDSQYQMLLANTDNNEHLEVDYLKLFAEKSHVDGVILVGTVITPAHERAMSGLQVPLVVLGQEVEGHSCVFHDDYGSQRKIVELVLRHSRRPAFIGVTERDIAAGHMRHTAFLDACREHGLDVPACAQATTGFTIESGYLACEQLLDAYPQADAIVCASDTIAFGAMACLREYGRDIPEDVQVTGVGDSEYAVVVTPTLTTIHHHYKTSGMEGARLLMDAIRHEVRVVRKVRLASEVLARGTVS</sequence>
<dbReference type="Proteomes" id="UP000016638">
    <property type="component" value="Unassembled WGS sequence"/>
</dbReference>
<dbReference type="PANTHER" id="PTHR30146">
    <property type="entry name" value="LACI-RELATED TRANSCRIPTIONAL REPRESSOR"/>
    <property type="match status" value="1"/>
</dbReference>
<feature type="domain" description="HTH lacI-type" evidence="4">
    <location>
        <begin position="1"/>
        <end position="54"/>
    </location>
</feature>
<dbReference type="PATRIC" id="fig|1125712.3.peg.1086"/>
<dbReference type="Gene3D" id="1.10.260.40">
    <property type="entry name" value="lambda repressor-like DNA-binding domains"/>
    <property type="match status" value="1"/>
</dbReference>
<dbReference type="Pfam" id="PF13377">
    <property type="entry name" value="Peripla_BP_3"/>
    <property type="match status" value="1"/>
</dbReference>
<dbReference type="RefSeq" id="WP_021725952.1">
    <property type="nucleotide sequence ID" value="NZ_AWEZ01000044.1"/>
</dbReference>
<reference evidence="5 6" key="1">
    <citation type="submission" date="2013-08" db="EMBL/GenBank/DDBJ databases">
        <authorList>
            <person name="Durkin A.S."/>
            <person name="Haft D.R."/>
            <person name="McCorrison J."/>
            <person name="Torralba M."/>
            <person name="Gillis M."/>
            <person name="Haft D.H."/>
            <person name="Methe B."/>
            <person name="Sutton G."/>
            <person name="Nelson K.E."/>
        </authorList>
    </citation>
    <scope>NUCLEOTIDE SEQUENCE [LARGE SCALE GENOMIC DNA]</scope>
    <source>
        <strain evidence="5 6">F0195</strain>
    </source>
</reference>
<keyword evidence="2" id="KW-0238">DNA-binding</keyword>
<keyword evidence="6" id="KW-1185">Reference proteome</keyword>
<evidence type="ECO:0000256" key="2">
    <source>
        <dbReference type="ARBA" id="ARBA00023125"/>
    </source>
</evidence>
<dbReference type="CDD" id="cd01542">
    <property type="entry name" value="PBP1_TreR-like"/>
    <property type="match status" value="1"/>
</dbReference>
<dbReference type="AlphaFoldDB" id="U2T5W4"/>
<name>U2T5W4_9ACTN</name>
<dbReference type="InterPro" id="IPR010982">
    <property type="entry name" value="Lambda_DNA-bd_dom_sf"/>
</dbReference>
<evidence type="ECO:0000313" key="6">
    <source>
        <dbReference type="Proteomes" id="UP000016638"/>
    </source>
</evidence>
<dbReference type="eggNOG" id="COG1609">
    <property type="taxonomic scope" value="Bacteria"/>
</dbReference>
<dbReference type="SUPFAM" id="SSF47413">
    <property type="entry name" value="lambda repressor-like DNA-binding domains"/>
    <property type="match status" value="1"/>
</dbReference>
<dbReference type="STRING" id="1125712.HMPREF1316_1970"/>
<dbReference type="Pfam" id="PF00356">
    <property type="entry name" value="LacI"/>
    <property type="match status" value="1"/>
</dbReference>
<evidence type="ECO:0000313" key="5">
    <source>
        <dbReference type="EMBL" id="ERL08449.1"/>
    </source>
</evidence>
<dbReference type="InterPro" id="IPR000843">
    <property type="entry name" value="HTH_LacI"/>
</dbReference>
<evidence type="ECO:0000259" key="4">
    <source>
        <dbReference type="PROSITE" id="PS50932"/>
    </source>
</evidence>
<keyword evidence="3" id="KW-0804">Transcription</keyword>
<protein>
    <submittedName>
        <fullName evidence="5">Small molecule-binding regulator domain protein</fullName>
    </submittedName>
</protein>
<keyword evidence="1" id="KW-0805">Transcription regulation</keyword>
<dbReference type="GO" id="GO:0000976">
    <property type="term" value="F:transcription cis-regulatory region binding"/>
    <property type="evidence" value="ECO:0007669"/>
    <property type="project" value="TreeGrafter"/>
</dbReference>
<dbReference type="OrthoDB" id="3180992at2"/>
<evidence type="ECO:0000256" key="1">
    <source>
        <dbReference type="ARBA" id="ARBA00023015"/>
    </source>
</evidence>
<dbReference type="InterPro" id="IPR028082">
    <property type="entry name" value="Peripla_BP_I"/>
</dbReference>
<organism evidence="5 6">
    <name type="scientific">Olsenella profusa F0195</name>
    <dbReference type="NCBI Taxonomy" id="1125712"/>
    <lineage>
        <taxon>Bacteria</taxon>
        <taxon>Bacillati</taxon>
        <taxon>Actinomycetota</taxon>
        <taxon>Coriobacteriia</taxon>
        <taxon>Coriobacteriales</taxon>
        <taxon>Atopobiaceae</taxon>
        <taxon>Olsenella</taxon>
    </lineage>
</organism>
<dbReference type="PANTHER" id="PTHR30146:SF109">
    <property type="entry name" value="HTH-TYPE TRANSCRIPTIONAL REGULATOR GALS"/>
    <property type="match status" value="1"/>
</dbReference>
<accession>U2T5W4</accession>
<dbReference type="SMART" id="SM00354">
    <property type="entry name" value="HTH_LACI"/>
    <property type="match status" value="1"/>
</dbReference>
<dbReference type="PROSITE" id="PS50932">
    <property type="entry name" value="HTH_LACI_2"/>
    <property type="match status" value="1"/>
</dbReference>
<dbReference type="Gene3D" id="3.40.50.2300">
    <property type="match status" value="2"/>
</dbReference>
<dbReference type="SUPFAM" id="SSF53822">
    <property type="entry name" value="Periplasmic binding protein-like I"/>
    <property type="match status" value="1"/>
</dbReference>
<comment type="caution">
    <text evidence="5">The sequence shown here is derived from an EMBL/GenBank/DDBJ whole genome shotgun (WGS) entry which is preliminary data.</text>
</comment>
<dbReference type="CDD" id="cd01392">
    <property type="entry name" value="HTH_LacI"/>
    <property type="match status" value="1"/>
</dbReference>
<dbReference type="GO" id="GO:0003700">
    <property type="term" value="F:DNA-binding transcription factor activity"/>
    <property type="evidence" value="ECO:0007669"/>
    <property type="project" value="TreeGrafter"/>
</dbReference>
<evidence type="ECO:0000256" key="3">
    <source>
        <dbReference type="ARBA" id="ARBA00023163"/>
    </source>
</evidence>
<proteinExistence type="predicted"/>
<dbReference type="InterPro" id="IPR046335">
    <property type="entry name" value="LacI/GalR-like_sensor"/>
</dbReference>
<dbReference type="EMBL" id="AWEZ01000044">
    <property type="protein sequence ID" value="ERL08449.1"/>
    <property type="molecule type" value="Genomic_DNA"/>
</dbReference>